<gene>
    <name evidence="1" type="ORF">TASK_LOCUS1100</name>
</gene>
<dbReference type="STRING" id="60517.A0A0R3VUS8"/>
<dbReference type="WBParaSite" id="TASK_0000109901-mRNA-1">
    <property type="protein sequence ID" value="TASK_0000109901-mRNA-1"/>
    <property type="gene ID" value="TASK_0000109901"/>
</dbReference>
<name>A0A0R3VUS8_TAEAS</name>
<evidence type="ECO:0000313" key="2">
    <source>
        <dbReference type="Proteomes" id="UP000282613"/>
    </source>
</evidence>
<dbReference type="EMBL" id="UYRS01000221">
    <property type="protein sequence ID" value="VDK22456.1"/>
    <property type="molecule type" value="Genomic_DNA"/>
</dbReference>
<reference evidence="1 2" key="2">
    <citation type="submission" date="2018-11" db="EMBL/GenBank/DDBJ databases">
        <authorList>
            <consortium name="Pathogen Informatics"/>
        </authorList>
    </citation>
    <scope>NUCLEOTIDE SEQUENCE [LARGE SCALE GENOMIC DNA]</scope>
</reference>
<evidence type="ECO:0000313" key="3">
    <source>
        <dbReference type="WBParaSite" id="TASK_0000109901-mRNA-1"/>
    </source>
</evidence>
<dbReference type="AlphaFoldDB" id="A0A0R3VUS8"/>
<proteinExistence type="predicted"/>
<sequence length="74" mass="8203">MLLFGGLRVPTHVSCNLILLIATYRYRSVRFTNVFATSAATWISSASGNGSYIAFNLLHSFTAFALRFQLLPTD</sequence>
<organism evidence="3">
    <name type="scientific">Taenia asiatica</name>
    <name type="common">Asian tapeworm</name>
    <dbReference type="NCBI Taxonomy" id="60517"/>
    <lineage>
        <taxon>Eukaryota</taxon>
        <taxon>Metazoa</taxon>
        <taxon>Spiralia</taxon>
        <taxon>Lophotrochozoa</taxon>
        <taxon>Platyhelminthes</taxon>
        <taxon>Cestoda</taxon>
        <taxon>Eucestoda</taxon>
        <taxon>Cyclophyllidea</taxon>
        <taxon>Taeniidae</taxon>
        <taxon>Taenia</taxon>
    </lineage>
</organism>
<keyword evidence="2" id="KW-1185">Reference proteome</keyword>
<reference evidence="3" key="1">
    <citation type="submission" date="2017-02" db="UniProtKB">
        <authorList>
            <consortium name="WormBaseParasite"/>
        </authorList>
    </citation>
    <scope>IDENTIFICATION</scope>
</reference>
<dbReference type="Proteomes" id="UP000282613">
    <property type="component" value="Unassembled WGS sequence"/>
</dbReference>
<accession>A0A0R3VUS8</accession>
<evidence type="ECO:0000313" key="1">
    <source>
        <dbReference type="EMBL" id="VDK22456.1"/>
    </source>
</evidence>
<protein>
    <submittedName>
        <fullName evidence="3">Secreted protein</fullName>
    </submittedName>
</protein>